<dbReference type="Pfam" id="PF06963">
    <property type="entry name" value="FPN1"/>
    <property type="match status" value="1"/>
</dbReference>
<evidence type="ECO:0000256" key="4">
    <source>
        <dbReference type="ARBA" id="ARBA00022692"/>
    </source>
</evidence>
<keyword evidence="4 7" id="KW-0812">Transmembrane</keyword>
<comment type="caution">
    <text evidence="7">Lacks conserved residue(s) required for the propagation of feature annotation.</text>
</comment>
<dbReference type="InterPro" id="IPR036259">
    <property type="entry name" value="MFS_trans_sf"/>
</dbReference>
<keyword evidence="5 7" id="KW-1133">Transmembrane helix</keyword>
<gene>
    <name evidence="9" type="ORF">DMC30DRAFT_345646</name>
</gene>
<protein>
    <recommendedName>
        <fullName evidence="7">Solute carrier family 40 member</fullName>
    </recommendedName>
</protein>
<feature type="transmembrane region" description="Helical" evidence="7">
    <location>
        <begin position="353"/>
        <end position="375"/>
    </location>
</feature>
<feature type="transmembrane region" description="Helical" evidence="7">
    <location>
        <begin position="311"/>
        <end position="333"/>
    </location>
</feature>
<evidence type="ECO:0000256" key="6">
    <source>
        <dbReference type="ARBA" id="ARBA00023136"/>
    </source>
</evidence>
<feature type="transmembrane region" description="Helical" evidence="7">
    <location>
        <begin position="127"/>
        <end position="144"/>
    </location>
</feature>
<evidence type="ECO:0000256" key="5">
    <source>
        <dbReference type="ARBA" id="ARBA00022989"/>
    </source>
</evidence>
<proteinExistence type="inferred from homology"/>
<dbReference type="AlphaFoldDB" id="A0A5C5G6D4"/>
<feature type="transmembrane region" description="Helical" evidence="7">
    <location>
        <begin position="387"/>
        <end position="408"/>
    </location>
</feature>
<comment type="subcellular location">
    <subcellularLocation>
        <location evidence="1 7">Membrane</location>
        <topology evidence="1 7">Multi-pass membrane protein</topology>
    </subcellularLocation>
</comment>
<sequence length="528" mass="57982">MSTAAPQEGLELHRPGSRAVAEAAGDEAGSSSPGSSTRDPPPLDRRALLCLLAQHLSSTWQQRSYEFASYLFLVQLFPSTTLQPSIFGFCTTGAAIVLAGTVGHLVDEFPRVRFVRGTILAQKGTLACSYAVFLACFVRLYAVAQERREQPTLIGLFVVVTLFSMAQNLATIGISVAVERDWVTCIAQGDGSRLTLLNTYLRRIDLLSKLLAPLFVSLLTTAASYTFAAAFLLGMAVGATAFEWTWIDIVYRRFPMLADNPKLPASEGPEAVDKSAERPLADRPSRTFLHLPLTLLHGRLRLRMVAEARNWLAFVRAPVFFSSLAISLLYLTVLSFEGSMLAYLKSHRYDDAFVAGMRGVGVVTGLLGTLAMPLLEKRVGLVRAGTWSILSEVVTLVPAVLAFFVGAPPDGQRGPPWNDALLFTGMALSRIGLWSFDLCQLKELQEALDDHPQRNSIMALQFSLQNVFDLVKYAVTIVLDRPSQFKWAVLISFGSVVLGALSYLVYARKERGHLVHLGWSEALLRKVR</sequence>
<feature type="region of interest" description="Disordered" evidence="8">
    <location>
        <begin position="1"/>
        <end position="41"/>
    </location>
</feature>
<feature type="transmembrane region" description="Helical" evidence="7">
    <location>
        <begin position="156"/>
        <end position="179"/>
    </location>
</feature>
<evidence type="ECO:0000313" key="10">
    <source>
        <dbReference type="Proteomes" id="UP000311382"/>
    </source>
</evidence>
<keyword evidence="6 7" id="KW-0472">Membrane</keyword>
<dbReference type="PANTHER" id="PTHR11660">
    <property type="entry name" value="SOLUTE CARRIER FAMILY 40 MEMBER"/>
    <property type="match status" value="1"/>
</dbReference>
<dbReference type="SUPFAM" id="SSF103473">
    <property type="entry name" value="MFS general substrate transporter"/>
    <property type="match status" value="1"/>
</dbReference>
<feature type="transmembrane region" description="Helical" evidence="7">
    <location>
        <begin position="86"/>
        <end position="106"/>
    </location>
</feature>
<keyword evidence="7" id="KW-0406">Ion transport</keyword>
<evidence type="ECO:0000256" key="1">
    <source>
        <dbReference type="ARBA" id="ARBA00004141"/>
    </source>
</evidence>
<comment type="similarity">
    <text evidence="2 7">Belongs to the ferroportin (FP) (TC 2.A.100) family. SLC40A subfamily.</text>
</comment>
<name>A0A5C5G6D4_9BASI</name>
<dbReference type="GO" id="GO:0005381">
    <property type="term" value="F:iron ion transmembrane transporter activity"/>
    <property type="evidence" value="ECO:0007669"/>
    <property type="project" value="UniProtKB-UniRule"/>
</dbReference>
<keyword evidence="10" id="KW-1185">Reference proteome</keyword>
<organism evidence="9 10">
    <name type="scientific">Rhodotorula diobovata</name>
    <dbReference type="NCBI Taxonomy" id="5288"/>
    <lineage>
        <taxon>Eukaryota</taxon>
        <taxon>Fungi</taxon>
        <taxon>Dikarya</taxon>
        <taxon>Basidiomycota</taxon>
        <taxon>Pucciniomycotina</taxon>
        <taxon>Microbotryomycetes</taxon>
        <taxon>Sporidiobolales</taxon>
        <taxon>Sporidiobolaceae</taxon>
        <taxon>Rhodotorula</taxon>
    </lineage>
</organism>
<feature type="transmembrane region" description="Helical" evidence="7">
    <location>
        <begin position="225"/>
        <end position="247"/>
    </location>
</feature>
<comment type="caution">
    <text evidence="9">The sequence shown here is derived from an EMBL/GenBank/DDBJ whole genome shotgun (WGS) entry which is preliminary data.</text>
</comment>
<dbReference type="PANTHER" id="PTHR11660:SF57">
    <property type="entry name" value="SOLUTE CARRIER FAMILY 40 MEMBER"/>
    <property type="match status" value="1"/>
</dbReference>
<dbReference type="CDD" id="cd17480">
    <property type="entry name" value="MFS_SLC40A1_like"/>
    <property type="match status" value="1"/>
</dbReference>
<dbReference type="STRING" id="5288.A0A5C5G6D4"/>
<dbReference type="EMBL" id="SOZI01000002">
    <property type="protein sequence ID" value="TNY24600.1"/>
    <property type="molecule type" value="Genomic_DNA"/>
</dbReference>
<dbReference type="Proteomes" id="UP000311382">
    <property type="component" value="Unassembled WGS sequence"/>
</dbReference>
<comment type="function">
    <text evidence="7">May be involved in iron transport and iron homeostasis.</text>
</comment>
<reference evidence="9 10" key="1">
    <citation type="submission" date="2019-03" db="EMBL/GenBank/DDBJ databases">
        <title>Rhodosporidium diobovatum UCD-FST 08-225 genome sequencing, assembly, and annotation.</title>
        <authorList>
            <person name="Fakankun I.U."/>
            <person name="Fristensky B."/>
            <person name="Levin D.B."/>
        </authorList>
    </citation>
    <scope>NUCLEOTIDE SEQUENCE [LARGE SCALE GENOMIC DNA]</scope>
    <source>
        <strain evidence="9 10">UCD-FST 08-225</strain>
    </source>
</reference>
<evidence type="ECO:0000256" key="7">
    <source>
        <dbReference type="RuleBase" id="RU365065"/>
    </source>
</evidence>
<dbReference type="GO" id="GO:0016020">
    <property type="term" value="C:membrane"/>
    <property type="evidence" value="ECO:0007669"/>
    <property type="project" value="UniProtKB-SubCell"/>
</dbReference>
<feature type="compositionally biased region" description="Low complexity" evidence="8">
    <location>
        <begin position="17"/>
        <end position="38"/>
    </location>
</feature>
<evidence type="ECO:0000256" key="8">
    <source>
        <dbReference type="SAM" id="MobiDB-lite"/>
    </source>
</evidence>
<dbReference type="OrthoDB" id="648861at2759"/>
<feature type="transmembrane region" description="Helical" evidence="7">
    <location>
        <begin position="485"/>
        <end position="506"/>
    </location>
</feature>
<keyword evidence="3 7" id="KW-0813">Transport</keyword>
<accession>A0A5C5G6D4</accession>
<dbReference type="InterPro" id="IPR009716">
    <property type="entry name" value="Ferroportin-1"/>
</dbReference>
<evidence type="ECO:0000256" key="3">
    <source>
        <dbReference type="ARBA" id="ARBA00022448"/>
    </source>
</evidence>
<evidence type="ECO:0000256" key="2">
    <source>
        <dbReference type="ARBA" id="ARBA00006279"/>
    </source>
</evidence>
<evidence type="ECO:0000313" key="9">
    <source>
        <dbReference type="EMBL" id="TNY24600.1"/>
    </source>
</evidence>